<dbReference type="AlphaFoldDB" id="A0A096B6Z8"/>
<dbReference type="EMBL" id="ADLO01000080">
    <property type="protein sequence ID" value="KGF54751.1"/>
    <property type="molecule type" value="Genomic_DNA"/>
</dbReference>
<protein>
    <recommendedName>
        <fullName evidence="2">HTH cro/C1-type domain-containing protein</fullName>
    </recommendedName>
</protein>
<dbReference type="SUPFAM" id="SSF47413">
    <property type="entry name" value="lambda repressor-like DNA-binding domains"/>
    <property type="match status" value="1"/>
</dbReference>
<comment type="caution">
    <text evidence="3">The sequence shown here is derived from an EMBL/GenBank/DDBJ whole genome shotgun (WGS) entry which is preliminary data.</text>
</comment>
<dbReference type="InterPro" id="IPR010982">
    <property type="entry name" value="Lambda_DNA-bd_dom_sf"/>
</dbReference>
<dbReference type="PANTHER" id="PTHR46558:SF11">
    <property type="entry name" value="HTH-TYPE TRANSCRIPTIONAL REGULATOR XRE"/>
    <property type="match status" value="1"/>
</dbReference>
<organism evidence="3 4">
    <name type="scientific">Flavonifractor plautii 1_3_50AFAA</name>
    <dbReference type="NCBI Taxonomy" id="742738"/>
    <lineage>
        <taxon>Bacteria</taxon>
        <taxon>Bacillati</taxon>
        <taxon>Bacillota</taxon>
        <taxon>Clostridia</taxon>
        <taxon>Eubacteriales</taxon>
        <taxon>Oscillospiraceae</taxon>
        <taxon>Flavonifractor</taxon>
    </lineage>
</organism>
<dbReference type="Pfam" id="PF01381">
    <property type="entry name" value="HTH_3"/>
    <property type="match status" value="1"/>
</dbReference>
<accession>A0A096B6Z8</accession>
<dbReference type="PROSITE" id="PS50943">
    <property type="entry name" value="HTH_CROC1"/>
    <property type="match status" value="1"/>
</dbReference>
<proteinExistence type="predicted"/>
<evidence type="ECO:0000313" key="3">
    <source>
        <dbReference type="EMBL" id="KGF54751.1"/>
    </source>
</evidence>
<evidence type="ECO:0000259" key="2">
    <source>
        <dbReference type="PROSITE" id="PS50943"/>
    </source>
</evidence>
<gene>
    <name evidence="3" type="ORF">HMPREF9460_02559</name>
</gene>
<dbReference type="eggNOG" id="COG1396">
    <property type="taxonomic scope" value="Bacteria"/>
</dbReference>
<dbReference type="Gene3D" id="1.10.260.40">
    <property type="entry name" value="lambda repressor-like DNA-binding domains"/>
    <property type="match status" value="1"/>
</dbReference>
<feature type="domain" description="HTH cro/C1-type" evidence="2">
    <location>
        <begin position="7"/>
        <end position="61"/>
    </location>
</feature>
<dbReference type="Proteomes" id="UP000029585">
    <property type="component" value="Unassembled WGS sequence"/>
</dbReference>
<sequence>MDFCQKLLQLRSEKKVTQEAVATACGMTLRQYHRFEKGEQKPGFDNLRNMADFYGVSVDWLMGRTERREVWR</sequence>
<dbReference type="PANTHER" id="PTHR46558">
    <property type="entry name" value="TRACRIPTIONAL REGULATORY PROTEIN-RELATED-RELATED"/>
    <property type="match status" value="1"/>
</dbReference>
<dbReference type="InterPro" id="IPR001387">
    <property type="entry name" value="Cro/C1-type_HTH"/>
</dbReference>
<dbReference type="PATRIC" id="fig|742738.3.peg.2627"/>
<dbReference type="GeneID" id="63974508"/>
<dbReference type="RefSeq" id="WP_007492161.1">
    <property type="nucleotide sequence ID" value="NZ_KN174163.1"/>
</dbReference>
<reference evidence="3 4" key="1">
    <citation type="submission" date="2011-08" db="EMBL/GenBank/DDBJ databases">
        <title>The Genome Sequence of Clostridium orbiscindens 1_3_50AFAA.</title>
        <authorList>
            <consortium name="The Broad Institute Genome Sequencing Platform"/>
            <person name="Earl A."/>
            <person name="Ward D."/>
            <person name="Feldgarden M."/>
            <person name="Gevers D."/>
            <person name="Daigneault M."/>
            <person name="Strauss J."/>
            <person name="Allen-Vercoe E."/>
            <person name="Young S.K."/>
            <person name="Zeng Q."/>
            <person name="Gargeya S."/>
            <person name="Fitzgerald M."/>
            <person name="Haas B."/>
            <person name="Abouelleil A."/>
            <person name="Alvarado L."/>
            <person name="Arachchi H.M."/>
            <person name="Berlin A."/>
            <person name="Brown A."/>
            <person name="Chapman S.B."/>
            <person name="Chen Z."/>
            <person name="Dunbar C."/>
            <person name="Freedman E."/>
            <person name="Gearin G."/>
            <person name="Gellesch M."/>
            <person name="Goldberg J."/>
            <person name="Griggs A."/>
            <person name="Gujja S."/>
            <person name="Heiman D."/>
            <person name="Howarth C."/>
            <person name="Larson L."/>
            <person name="Lui A."/>
            <person name="MacDonald P.J.P."/>
            <person name="Montmayeur A."/>
            <person name="Murphy C."/>
            <person name="Neiman D."/>
            <person name="Pearson M."/>
            <person name="Priest M."/>
            <person name="Roberts A."/>
            <person name="Saif S."/>
            <person name="Shea T."/>
            <person name="Shenoy N."/>
            <person name="Sisk P."/>
            <person name="Stolte C."/>
            <person name="Sykes S."/>
            <person name="Wortman J."/>
            <person name="Nusbaum C."/>
            <person name="Birren B."/>
        </authorList>
    </citation>
    <scope>NUCLEOTIDE SEQUENCE [LARGE SCALE GENOMIC DNA]</scope>
    <source>
        <strain evidence="3 4">1_3_50AFAA</strain>
    </source>
</reference>
<dbReference type="GO" id="GO:0003677">
    <property type="term" value="F:DNA binding"/>
    <property type="evidence" value="ECO:0007669"/>
    <property type="project" value="UniProtKB-KW"/>
</dbReference>
<evidence type="ECO:0000313" key="4">
    <source>
        <dbReference type="Proteomes" id="UP000029585"/>
    </source>
</evidence>
<dbReference type="CDD" id="cd00093">
    <property type="entry name" value="HTH_XRE"/>
    <property type="match status" value="1"/>
</dbReference>
<keyword evidence="4" id="KW-1185">Reference proteome</keyword>
<name>A0A096B6Z8_FLAPL</name>
<dbReference type="HOGENOM" id="CLU_066192_62_4_9"/>
<keyword evidence="1" id="KW-0238">DNA-binding</keyword>
<evidence type="ECO:0000256" key="1">
    <source>
        <dbReference type="ARBA" id="ARBA00023125"/>
    </source>
</evidence>
<dbReference type="SMART" id="SM00530">
    <property type="entry name" value="HTH_XRE"/>
    <property type="match status" value="1"/>
</dbReference>